<feature type="transmembrane region" description="Helical" evidence="6">
    <location>
        <begin position="686"/>
        <end position="709"/>
    </location>
</feature>
<keyword evidence="9" id="KW-1185">Reference proteome</keyword>
<dbReference type="SUPFAM" id="SSF82866">
    <property type="entry name" value="Multidrug efflux transporter AcrB transmembrane domain"/>
    <property type="match status" value="2"/>
</dbReference>
<dbReference type="InterPro" id="IPR000731">
    <property type="entry name" value="SSD"/>
</dbReference>
<evidence type="ECO:0000256" key="6">
    <source>
        <dbReference type="SAM" id="Phobius"/>
    </source>
</evidence>
<evidence type="ECO:0000256" key="4">
    <source>
        <dbReference type="ARBA" id="ARBA00022989"/>
    </source>
</evidence>
<feature type="transmembrane region" description="Helical" evidence="6">
    <location>
        <begin position="381"/>
        <end position="399"/>
    </location>
</feature>
<dbReference type="InterPro" id="IPR004869">
    <property type="entry name" value="MMPL_dom"/>
</dbReference>
<evidence type="ECO:0000313" key="9">
    <source>
        <dbReference type="Proteomes" id="UP000286931"/>
    </source>
</evidence>
<feature type="domain" description="SSD" evidence="7">
    <location>
        <begin position="213"/>
        <end position="342"/>
    </location>
</feature>
<feature type="transmembrane region" description="Helical" evidence="6">
    <location>
        <begin position="198"/>
        <end position="227"/>
    </location>
</feature>
<dbReference type="PANTHER" id="PTHR33406:SF13">
    <property type="entry name" value="MEMBRANE PROTEIN YDFJ"/>
    <property type="match status" value="1"/>
</dbReference>
<evidence type="ECO:0000313" key="8">
    <source>
        <dbReference type="EMBL" id="GCD99596.1"/>
    </source>
</evidence>
<dbReference type="RefSeq" id="WP_126641374.1">
    <property type="nucleotide sequence ID" value="NZ_BIFH01000033.1"/>
</dbReference>
<feature type="transmembrane region" description="Helical" evidence="6">
    <location>
        <begin position="540"/>
        <end position="558"/>
    </location>
</feature>
<dbReference type="GO" id="GO:0005886">
    <property type="term" value="C:plasma membrane"/>
    <property type="evidence" value="ECO:0007669"/>
    <property type="project" value="UniProtKB-SubCell"/>
</dbReference>
<evidence type="ECO:0000259" key="7">
    <source>
        <dbReference type="PROSITE" id="PS50156"/>
    </source>
</evidence>
<gene>
    <name evidence="8" type="ORF">EHYA_07318</name>
</gene>
<proteinExistence type="predicted"/>
<evidence type="ECO:0000256" key="5">
    <source>
        <dbReference type="ARBA" id="ARBA00023136"/>
    </source>
</evidence>
<accession>A0A401YY78</accession>
<reference evidence="8 9" key="1">
    <citation type="submission" date="2018-12" db="EMBL/GenBank/DDBJ databases">
        <title>Draft genome sequence of Embleya hyalina NBRC 13850T.</title>
        <authorList>
            <person name="Komaki H."/>
            <person name="Hosoyama A."/>
            <person name="Kimura A."/>
            <person name="Ichikawa N."/>
            <person name="Tamura T."/>
        </authorList>
    </citation>
    <scope>NUCLEOTIDE SEQUENCE [LARGE SCALE GENOMIC DNA]</scope>
    <source>
        <strain evidence="8 9">NBRC 13850</strain>
    </source>
</reference>
<dbReference type="PANTHER" id="PTHR33406">
    <property type="entry name" value="MEMBRANE PROTEIN MJ1562-RELATED"/>
    <property type="match status" value="1"/>
</dbReference>
<protein>
    <submittedName>
        <fullName evidence="8">Membrane protein</fullName>
    </submittedName>
</protein>
<feature type="transmembrane region" description="Helical" evidence="6">
    <location>
        <begin position="292"/>
        <end position="311"/>
    </location>
</feature>
<keyword evidence="5 6" id="KW-0472">Membrane</keyword>
<dbReference type="Proteomes" id="UP000286931">
    <property type="component" value="Unassembled WGS sequence"/>
</dbReference>
<dbReference type="Gene3D" id="1.20.1640.10">
    <property type="entry name" value="Multidrug efflux transporter AcrB transmembrane domain"/>
    <property type="match status" value="2"/>
</dbReference>
<keyword evidence="2" id="KW-1003">Cell membrane</keyword>
<feature type="transmembrane region" description="Helical" evidence="6">
    <location>
        <begin position="23"/>
        <end position="41"/>
    </location>
</feature>
<dbReference type="InterPro" id="IPR050545">
    <property type="entry name" value="Mycobact_MmpL"/>
</dbReference>
<feature type="transmembrane region" description="Helical" evidence="6">
    <location>
        <begin position="650"/>
        <end position="674"/>
    </location>
</feature>
<dbReference type="OrthoDB" id="7051771at2"/>
<comment type="subcellular location">
    <subcellularLocation>
        <location evidence="1">Cell membrane</location>
        <topology evidence="1">Multi-pass membrane protein</topology>
    </subcellularLocation>
</comment>
<organism evidence="8 9">
    <name type="scientific">Embleya hyalina</name>
    <dbReference type="NCBI Taxonomy" id="516124"/>
    <lineage>
        <taxon>Bacteria</taxon>
        <taxon>Bacillati</taxon>
        <taxon>Actinomycetota</taxon>
        <taxon>Actinomycetes</taxon>
        <taxon>Kitasatosporales</taxon>
        <taxon>Streptomycetaceae</taxon>
        <taxon>Embleya</taxon>
    </lineage>
</organism>
<feature type="transmembrane region" description="Helical" evidence="6">
    <location>
        <begin position="247"/>
        <end position="264"/>
    </location>
</feature>
<feature type="transmembrane region" description="Helical" evidence="6">
    <location>
        <begin position="565"/>
        <end position="588"/>
    </location>
</feature>
<evidence type="ECO:0000256" key="3">
    <source>
        <dbReference type="ARBA" id="ARBA00022692"/>
    </source>
</evidence>
<feature type="transmembrane region" description="Helical" evidence="6">
    <location>
        <begin position="317"/>
        <end position="340"/>
    </location>
</feature>
<keyword evidence="3 6" id="KW-0812">Transmembrane</keyword>
<keyword evidence="4 6" id="KW-1133">Transmembrane helix</keyword>
<sequence>MASRRNLAASIGGWSAQHRKTAVFGWLLFVVLAVVIGGMSGTDKITDAERGVGESGRAARIIDDAGISEPAGEMILVRSDKLVAQDPKFRAAVDDVINRVNATQIKDKGPATQHMRSPYAGQGGISSDSRSALIQFDMAGDSEKAVDNIQPVLDAVAAARGAHPDVAIEQFGDASGDKWFKDTIAKDFTRAEWTAVPLALGILLVAFGAVVAALLPVALALTAFIAAGGLLALSSHLMPVGDNAQSVMLLIGLAVGVDYCMFYLRREREERAKGRDPETALRIAAATSGRSVLISGITVIVAMAGMLLSGLSEFESMASATILVVLTAVLGSLTVLPALLSMLGDKVDFGKIPGLAKMRRPTGGSKVWGKILGVVLTRPRATAVLAGGLLIALTIPVVGMKTAQLPLDKELPTDLSIVQTYQHIEKAFPGGPAPAQVVVKTKNPDDPKLLAAFEDFRRAAVATGKMHEPIEVERQGTTNIFKISVPLAGGGLDKTSNDALATLRDKVVPETLDKVDGVQDAPVTGNTAGNKDFNDKLGAARLPIFAFVLGFAFLLMLVSFRSIAIAATAIVLNLLSVGAAYGVMTLVFQHGYGDFLIGTDAPGAVVSWIPMFLFVILFGLSMDYHVFVVSRIREAYDKGMDTKEAVSHGIRTTAGVVTSAATIMVAVFAVFGTLSMQSMKQFGVGLAVAVLLDATIIRGLLLPAVMSLLGDHNWYLPRWLNWLPQMDHGDEAVDVPAPAGEPVPAYASANGYAAPGYEPVYPGTGYDENVSSSRRIPRPPAG</sequence>
<dbReference type="Pfam" id="PF03176">
    <property type="entry name" value="MMPL"/>
    <property type="match status" value="2"/>
</dbReference>
<dbReference type="EMBL" id="BIFH01000033">
    <property type="protein sequence ID" value="GCD99596.1"/>
    <property type="molecule type" value="Genomic_DNA"/>
</dbReference>
<evidence type="ECO:0000256" key="2">
    <source>
        <dbReference type="ARBA" id="ARBA00022475"/>
    </source>
</evidence>
<dbReference type="PROSITE" id="PS50156">
    <property type="entry name" value="SSD"/>
    <property type="match status" value="1"/>
</dbReference>
<comment type="caution">
    <text evidence="8">The sequence shown here is derived from an EMBL/GenBank/DDBJ whole genome shotgun (WGS) entry which is preliminary data.</text>
</comment>
<dbReference type="AlphaFoldDB" id="A0A401YY78"/>
<evidence type="ECO:0000256" key="1">
    <source>
        <dbReference type="ARBA" id="ARBA00004651"/>
    </source>
</evidence>
<feature type="transmembrane region" description="Helical" evidence="6">
    <location>
        <begin position="608"/>
        <end position="629"/>
    </location>
</feature>
<name>A0A401YY78_9ACTN</name>